<protein>
    <recommendedName>
        <fullName evidence="4">DUF481 domain-containing protein</fullName>
    </recommendedName>
</protein>
<sequence length="175" mass="18481">MRRLAVLILCLILPSCLMAQGMVTLGLLGGGALIYETMQGEEAKVRTAWTGEASAGYLFRLSDSILLGPQAGVVWTGRTNIVHRNFYAASIQGELALALLFETEGHSAFSLALAAGLGSCIDTDIFATSLKLSFQYHWRIVKALSLTAGLDARLTHDGPSAALSLGLTTLIGVGQ</sequence>
<evidence type="ECO:0000313" key="2">
    <source>
        <dbReference type="EMBL" id="MBO8443157.1"/>
    </source>
</evidence>
<evidence type="ECO:0008006" key="4">
    <source>
        <dbReference type="Google" id="ProtNLM"/>
    </source>
</evidence>
<dbReference type="Proteomes" id="UP000823633">
    <property type="component" value="Unassembled WGS sequence"/>
</dbReference>
<gene>
    <name evidence="2" type="ORF">IAC42_05300</name>
</gene>
<reference evidence="2" key="1">
    <citation type="submission" date="2020-10" db="EMBL/GenBank/DDBJ databases">
        <authorList>
            <person name="Gilroy R."/>
        </authorList>
    </citation>
    <scope>NUCLEOTIDE SEQUENCE</scope>
    <source>
        <strain evidence="2">11167</strain>
    </source>
</reference>
<accession>A0A9D9E813</accession>
<evidence type="ECO:0000256" key="1">
    <source>
        <dbReference type="SAM" id="SignalP"/>
    </source>
</evidence>
<comment type="caution">
    <text evidence="2">The sequence shown here is derived from an EMBL/GenBank/DDBJ whole genome shotgun (WGS) entry which is preliminary data.</text>
</comment>
<organism evidence="2 3">
    <name type="scientific">Candidatus Aphodenecus pullistercoris</name>
    <dbReference type="NCBI Taxonomy" id="2840669"/>
    <lineage>
        <taxon>Bacteria</taxon>
        <taxon>Pseudomonadati</taxon>
        <taxon>Spirochaetota</taxon>
        <taxon>Spirochaetia</taxon>
        <taxon>Spirochaetales</taxon>
        <taxon>Candidatus Aphodenecus</taxon>
    </lineage>
</organism>
<evidence type="ECO:0000313" key="3">
    <source>
        <dbReference type="Proteomes" id="UP000823633"/>
    </source>
</evidence>
<feature type="chain" id="PRO_5039304330" description="DUF481 domain-containing protein" evidence="1">
    <location>
        <begin position="20"/>
        <end position="175"/>
    </location>
</feature>
<reference evidence="2" key="2">
    <citation type="journal article" date="2021" name="PeerJ">
        <title>Extensive microbial diversity within the chicken gut microbiome revealed by metagenomics and culture.</title>
        <authorList>
            <person name="Gilroy R."/>
            <person name="Ravi A."/>
            <person name="Getino M."/>
            <person name="Pursley I."/>
            <person name="Horton D.L."/>
            <person name="Alikhan N.F."/>
            <person name="Baker D."/>
            <person name="Gharbi K."/>
            <person name="Hall N."/>
            <person name="Watson M."/>
            <person name="Adriaenssens E.M."/>
            <person name="Foster-Nyarko E."/>
            <person name="Jarju S."/>
            <person name="Secka A."/>
            <person name="Antonio M."/>
            <person name="Oren A."/>
            <person name="Chaudhuri R.R."/>
            <person name="La Ragione R."/>
            <person name="Hildebrand F."/>
            <person name="Pallen M.J."/>
        </authorList>
    </citation>
    <scope>NUCLEOTIDE SEQUENCE</scope>
    <source>
        <strain evidence="2">11167</strain>
    </source>
</reference>
<dbReference type="EMBL" id="JADIMU010000032">
    <property type="protein sequence ID" value="MBO8443157.1"/>
    <property type="molecule type" value="Genomic_DNA"/>
</dbReference>
<name>A0A9D9E813_9SPIR</name>
<proteinExistence type="predicted"/>
<dbReference type="AlphaFoldDB" id="A0A9D9E813"/>
<feature type="signal peptide" evidence="1">
    <location>
        <begin position="1"/>
        <end position="19"/>
    </location>
</feature>
<keyword evidence="1" id="KW-0732">Signal</keyword>